<dbReference type="HOGENOM" id="CLU_027851_0_0_4"/>
<organism evidence="4">
    <name type="scientific">Accumulibacter regalis</name>
    <dbReference type="NCBI Taxonomy" id="522306"/>
    <lineage>
        <taxon>Bacteria</taxon>
        <taxon>Pseudomonadati</taxon>
        <taxon>Pseudomonadota</taxon>
        <taxon>Betaproteobacteria</taxon>
        <taxon>Candidatus Accumulibacter</taxon>
    </lineage>
</organism>
<dbReference type="Pfam" id="PF04984">
    <property type="entry name" value="Phage_sheath_1"/>
    <property type="match status" value="1"/>
</dbReference>
<dbReference type="Gene3D" id="3.40.50.11790">
    <property type="match status" value="1"/>
</dbReference>
<gene>
    <name evidence="4" type="ordered locus">CAP2UW1_0464</name>
</gene>
<evidence type="ECO:0008006" key="5">
    <source>
        <dbReference type="Google" id="ProtNLM"/>
    </source>
</evidence>
<evidence type="ECO:0000259" key="3">
    <source>
        <dbReference type="Pfam" id="PF17482"/>
    </source>
</evidence>
<evidence type="ECO:0000256" key="1">
    <source>
        <dbReference type="ARBA" id="ARBA00008005"/>
    </source>
</evidence>
<dbReference type="Gene3D" id="3.40.50.11780">
    <property type="match status" value="1"/>
</dbReference>
<dbReference type="InterPro" id="IPR035089">
    <property type="entry name" value="Phage_sheath_subtilisin"/>
</dbReference>
<dbReference type="AlphaFoldDB" id="C7RKZ3"/>
<dbReference type="Gene3D" id="3.30.1370.220">
    <property type="match status" value="1"/>
</dbReference>
<name>C7RKZ3_ACCRE</name>
<dbReference type="EMBL" id="CP001715">
    <property type="protein sequence ID" value="ACV33815.1"/>
    <property type="molecule type" value="Genomic_DNA"/>
</dbReference>
<dbReference type="InterPro" id="IPR020287">
    <property type="entry name" value="Tail_sheath_C"/>
</dbReference>
<dbReference type="STRING" id="522306.CAP2UW1_0464"/>
<comment type="similarity">
    <text evidence="1">Belongs to the myoviridae tail sheath protein family.</text>
</comment>
<feature type="domain" description="Tail sheath protein subtilisin-like" evidence="2">
    <location>
        <begin position="398"/>
        <end position="551"/>
    </location>
</feature>
<dbReference type="Pfam" id="PF17482">
    <property type="entry name" value="Phage_sheath_1C"/>
    <property type="match status" value="1"/>
</dbReference>
<feature type="domain" description="Tail sheath protein C-terminal" evidence="3">
    <location>
        <begin position="556"/>
        <end position="650"/>
    </location>
</feature>
<dbReference type="OrthoDB" id="5510653at2"/>
<accession>C7RKZ3</accession>
<evidence type="ECO:0000259" key="2">
    <source>
        <dbReference type="Pfam" id="PF04984"/>
    </source>
</evidence>
<reference evidence="4" key="1">
    <citation type="submission" date="2009-08" db="EMBL/GenBank/DDBJ databases">
        <authorList>
            <consortium name="US DOE Joint Genome Institute"/>
            <person name="Lucas S."/>
            <person name="Copeland A."/>
            <person name="Lapidus A."/>
            <person name="Glavina del Rio T."/>
            <person name="Dalin E."/>
            <person name="Tice H."/>
            <person name="Bruce D."/>
            <person name="Barry K."/>
            <person name="Pitluck S."/>
            <person name="Lowry S."/>
            <person name="Larimer F."/>
            <person name="Land M."/>
            <person name="Hauser L."/>
            <person name="Kyrpides N."/>
            <person name="Ivanova N."/>
            <person name="McMahon K.D."/>
            <person name="Hugenholtz P."/>
        </authorList>
    </citation>
    <scope>NUCLEOTIDE SEQUENCE</scope>
    <source>
        <strain evidence="4">UW-1</strain>
    </source>
</reference>
<protein>
    <recommendedName>
        <fullName evidence="5">Phage tail sheath protein</fullName>
    </recommendedName>
</protein>
<reference evidence="4" key="2">
    <citation type="submission" date="2009-09" db="EMBL/GenBank/DDBJ databases">
        <title>Complete sequence of chromosome of Candidatus Accumulibacter phosphatis clade IIA str. UW-1.</title>
        <authorList>
            <consortium name="US DOE Joint Genome Institute"/>
            <person name="Martin H.G."/>
            <person name="Ivanova N."/>
            <person name="Kunin V."/>
            <person name="Warnecke F."/>
            <person name="Barry K."/>
            <person name="He S."/>
            <person name="Salamov A."/>
            <person name="Szeto E."/>
            <person name="Dalin E."/>
            <person name="Pangilinan J.L."/>
            <person name="Lapidus A."/>
            <person name="Lowry S."/>
            <person name="Kyrpides N.C."/>
            <person name="McMahon K.D."/>
            <person name="Hugenholtz P."/>
        </authorList>
    </citation>
    <scope>NUCLEOTIDE SEQUENCE [LARGE SCALE GENOMIC DNA]</scope>
    <source>
        <strain evidence="4">UW-1</strain>
    </source>
</reference>
<sequence length="652" mass="67335">MSEMIVPGTYIDVRAEGLISAGGVATGVVAVVGTARSGPVGTPITLSGFSQARELFGLPDKYSIPEDGSNPLTLVRSLQLAYANGASTVVAVRVASPRAASASYALKDPAGNTLAVLTAATPGTWGNDIQISVSQARTPARIVGEKQTASFAQLGYHSVLPNQQNRIQVLRGDTRRVDNFNLVYRFVARDEAVAKNGGGSYQLANPKVSTVASINSIVVLDGNGSPVRAYGANPPSGVTAGTILYDLAATPALNEIRINPNTSELAFAATQAPAAGQSVVATYAVDHADPAPGEILITVWNGDIDFHAGEAPRAVAGDVLTASYLVEAADSVEVSLTHSQLKESYVVPDGRSLTALAAQSKLVRAVADAGHGSGKPAPDVAAYFGTGSNVGGANGADAGEDEYAGGLEAISNRVVNLVVLGGQDARGMGSVLVGHLKSTEETDLERIGVIGAPGVEIADFLGHSVAEGRLVIVGPGIRNPDGSTLPPAYTAAAVAGLIAAQSVQTSLTNKAINLPGIAVEANRGQQAQLIERNVLTIVSRQGLRVLKGITSEGVGQPFSAIPTRRIVDYAKYGVRSAANPYIGRLNNSRVRAALKATLDAFLTGMVEDEALTGYMLDVTATRAQEIAGQVNVVMTIQPTFSIDFIRVVMTLQ</sequence>
<proteinExistence type="inferred from homology"/>
<evidence type="ECO:0000313" key="4">
    <source>
        <dbReference type="EMBL" id="ACV33815.1"/>
    </source>
</evidence>
<dbReference type="eggNOG" id="COG3497">
    <property type="taxonomic scope" value="Bacteria"/>
</dbReference>
<dbReference type="KEGG" id="app:CAP2UW1_0464"/>